<comment type="caution">
    <text evidence="2">The sequence shown here is derived from an EMBL/GenBank/DDBJ whole genome shotgun (WGS) entry which is preliminary data.</text>
</comment>
<dbReference type="InterPro" id="IPR032675">
    <property type="entry name" value="LRR_dom_sf"/>
</dbReference>
<evidence type="ECO:0000313" key="3">
    <source>
        <dbReference type="Proteomes" id="UP001473302"/>
    </source>
</evidence>
<dbReference type="EMBL" id="BAABUK010000009">
    <property type="protein sequence ID" value="GAA5811280.1"/>
    <property type="molecule type" value="Genomic_DNA"/>
</dbReference>
<dbReference type="Proteomes" id="UP001473302">
    <property type="component" value="Unassembled WGS sequence"/>
</dbReference>
<dbReference type="PROSITE" id="PS50181">
    <property type="entry name" value="FBOX"/>
    <property type="match status" value="1"/>
</dbReference>
<dbReference type="CDD" id="cd09917">
    <property type="entry name" value="F-box_SF"/>
    <property type="match status" value="1"/>
</dbReference>
<reference evidence="2 3" key="1">
    <citation type="submission" date="2024-04" db="EMBL/GenBank/DDBJ databases">
        <title>genome sequences of Mucor flavus KT1a and Helicostylum pulchrum KT1b strains isolated from the surface of a dry-aged beef.</title>
        <authorList>
            <person name="Toyotome T."/>
            <person name="Hosono M."/>
            <person name="Torimaru M."/>
            <person name="Fukuda K."/>
            <person name="Mikami N."/>
        </authorList>
    </citation>
    <scope>NUCLEOTIDE SEQUENCE [LARGE SCALE GENOMIC DNA]</scope>
    <source>
        <strain evidence="2 3">KT1a</strain>
    </source>
</reference>
<keyword evidence="3" id="KW-1185">Reference proteome</keyword>
<gene>
    <name evidence="2" type="ORF">MFLAVUS_004713</name>
</gene>
<dbReference type="Gene3D" id="1.20.1280.50">
    <property type="match status" value="1"/>
</dbReference>
<proteinExistence type="predicted"/>
<accession>A0ABP9YWU1</accession>
<sequence>MNDLPADVFNNIFNYLSRPEIYTFSLVCKKWNSLAIQVYRKVLVIDDYKVCLAKLNLASDNHSQYFRNGHLVQKLIFKSERRNAMEMNRGTRESFRNINQRPLNRSEFLLLLDYLPNLEEINLTESGNFTYYISFLLYANLQHIKKITALPFESCYGISGYHEYFSTCFRFCGTLTSLCFEFTEAMNDYNYRSMDILDILSQFKNLKQLVFHNRYRTELILFRVQELCPKLTELTFISGDVSSSRMGVQGLSHQRIGPAIKLNESLQHLNISLPSLSITFTSYLASYLENRLHTVNIDVTSSGVNNWLENVGMDAALKLMKKLGQLNNVCIFFTKKYSARGAGLTGKIKMIRWFQVVNAFRGNKKAVCNVKFYGSSSSQDYFTYNASENQLVLSYGLEDIDYYGREEDGNIYQFYGSLSEFALPTRPTSIIGSEIIDRLELNLGLTTEAFVTNFLIGVFINCVNLQYLKVTDYLQLQASRTRRNNELNGIRNNLKMVHFLNGAPTSNLFKVVSTYLPDIEVLVLGSRSILDLKLDLTVFTSFKRCYFIIQQTPSYCRSVTIKFEYTDGKKQRYYYDGKVRKILVREDIQTAIIDGYPGRSFTFTCEKDIEFTVCFGSNESLLEFDVDKLRGSCYRIPTYLT</sequence>
<dbReference type="Pfam" id="PF00646">
    <property type="entry name" value="F-box"/>
    <property type="match status" value="1"/>
</dbReference>
<dbReference type="InterPro" id="IPR036047">
    <property type="entry name" value="F-box-like_dom_sf"/>
</dbReference>
<evidence type="ECO:0000259" key="1">
    <source>
        <dbReference type="PROSITE" id="PS50181"/>
    </source>
</evidence>
<dbReference type="SUPFAM" id="SSF52047">
    <property type="entry name" value="RNI-like"/>
    <property type="match status" value="1"/>
</dbReference>
<protein>
    <recommendedName>
        <fullName evidence="1">F-box domain-containing protein</fullName>
    </recommendedName>
</protein>
<dbReference type="Gene3D" id="3.80.10.10">
    <property type="entry name" value="Ribonuclease Inhibitor"/>
    <property type="match status" value="1"/>
</dbReference>
<evidence type="ECO:0000313" key="2">
    <source>
        <dbReference type="EMBL" id="GAA5811280.1"/>
    </source>
</evidence>
<dbReference type="SMART" id="SM00256">
    <property type="entry name" value="FBOX"/>
    <property type="match status" value="1"/>
</dbReference>
<name>A0ABP9YWU1_9FUNG</name>
<dbReference type="SUPFAM" id="SSF81383">
    <property type="entry name" value="F-box domain"/>
    <property type="match status" value="1"/>
</dbReference>
<feature type="domain" description="F-box" evidence="1">
    <location>
        <begin position="1"/>
        <end position="42"/>
    </location>
</feature>
<organism evidence="2 3">
    <name type="scientific">Mucor flavus</name>
    <dbReference type="NCBI Taxonomy" id="439312"/>
    <lineage>
        <taxon>Eukaryota</taxon>
        <taxon>Fungi</taxon>
        <taxon>Fungi incertae sedis</taxon>
        <taxon>Mucoromycota</taxon>
        <taxon>Mucoromycotina</taxon>
        <taxon>Mucoromycetes</taxon>
        <taxon>Mucorales</taxon>
        <taxon>Mucorineae</taxon>
        <taxon>Mucoraceae</taxon>
        <taxon>Mucor</taxon>
    </lineage>
</organism>
<dbReference type="InterPro" id="IPR001810">
    <property type="entry name" value="F-box_dom"/>
</dbReference>